<dbReference type="InterPro" id="IPR031148">
    <property type="entry name" value="Plexin"/>
</dbReference>
<evidence type="ECO:0000313" key="19">
    <source>
        <dbReference type="Ensembl" id="ENSSTUP00000114710.1"/>
    </source>
</evidence>
<evidence type="ECO:0000256" key="5">
    <source>
        <dbReference type="ARBA" id="ARBA00022692"/>
    </source>
</evidence>
<dbReference type="GO" id="GO:0048675">
    <property type="term" value="P:axon extension"/>
    <property type="evidence" value="ECO:0007669"/>
    <property type="project" value="TreeGrafter"/>
</dbReference>
<evidence type="ECO:0000256" key="3">
    <source>
        <dbReference type="ARBA" id="ARBA00022475"/>
    </source>
</evidence>
<dbReference type="Proteomes" id="UP000472277">
    <property type="component" value="Chromosome 14"/>
</dbReference>
<dbReference type="SMART" id="SM00423">
    <property type="entry name" value="PSI"/>
    <property type="match status" value="3"/>
</dbReference>
<dbReference type="SMART" id="SM00429">
    <property type="entry name" value="IPT"/>
    <property type="match status" value="3"/>
</dbReference>
<gene>
    <name evidence="19" type="primary">PLXNB1</name>
    <name evidence="19" type="synonym">plxnb1b</name>
</gene>
<sequence length="2032" mass="226419">FVPLSPFVLQIGAVEVFLTKPSYALFEHLALHPDPAVGRIYVGARDHLFQLDRNLTAELQDNTGPVTDSRECLPPVTESNCPQARRTSNHNKLLLVDPYAMELITCGSVNQGICQKRSLDSVGTVLFSAERPVDTQYVAANHPNVSTVGLVVRSRPDRQPVLFVGRGYTSSHPPISTRNLAQEPVFSYEETAKLAVAGRLSEYDHHFVASFAHRQHVYFLFYRRDIKSQSREYRTYVSRVCLDDQAYYSYVEVPLACRSAAGKSYNLLQAVRLGLPPKQSGDDAEQAEVLLGVFSTRQASSTRPSEDSALCMFNLDDLDQRINSTRDLCYTQFGRDEGGGEAAYIEYEVKSNCANLPSNTLDAYPCGSDHTPSPMASRVPVETEPILDSPSARLTAVAVSVRVGHTIAFLGDSKGNLRKVFLGPNGEVEEYAVVSIQANTAISSDLVLDQSEEHLFIMTSTMLQKRPVAECHEHLDCQACLSAHDPYCGWCVLEGRCGQQSQCSHRAQPGQWLWSFDMEQQCLTIQSLSPFNISREEKRRVRIALSVPGLPILEEDTSYACYFHDTESPATVTDTGVTCLSPDPHRVPAVPPGQGEYQRGEISVYWAFSMHLHTFYTHTHTLSFMGSLKCVRVCVSVWRVCACRGCVLSRWGCNWCVHQHTCTHTPTCDKGVIIYNEHVSHTHSEQWSVSSRSNSMLCHEQPSDDLATLNPLAFPPETSPLEVVTASPPQELDEALTLAKPPMEVQPTTGSYPFPTPFPLWEPANSEPTFHLDLTGAHFPTPLEPLPPTEAEAAENDTSVAFSATTVLSGDGEAAEHSPSASAYPRLLDADSELDYQYDSGDEGSYVSWGSSACPCVEKVKDSPLLPVRVERKITLLARNLHLYQDRDLDYECVLVIEGRTVVVDAYVEMDEMNPSLFDITCQLHQVRLYPFASLSLPVTLYNCSVGRSDCSRCHTADQKYGCVWCGGGQSTCLYGDSCSEPIEQTCPAPVIHAIEPLSGLVEGGTVVTISGSNLGQKAEDILNSVSVAGVSCSVISHLYEVSSRIVCKTEASGGEKMGQVSVEVSGGEFGLSSERFSYQDPFVMEVSPQRGPMAGGSSLTITGRNLLTGRPSDITVTVGGVPCVISSEVQEGSVVCVTGSSNGTGEHRVTLRYGDSQRHLHESAYRYTPNPNITQAAPAKSFLSGGRLVFVSGHNLDVVQEPRMLVTLSPYESIGQSKRRRRRSGERCEVNSSTLILCRSPAVEPSVWGSRVDVAFLLDNLRFPFGAISSQGAFSYEPNPVLHPLNQQEPLKPYRYNPGSFIQLEGENLDLAISKEEVVVLVGEGVCAVKTLTRNHLYCEPPPQQPVPGPPNGGRKREGADTLPEFTVHMGNLNFSLGRVQYDTLSLSTFPLEAQIGVAFAFVYINFLYLERKSKQALRDYKKVQIQLENLETSVRDRCKKEFTDLMTEMMDMSSDLVGSGIPFLDYRRYAERIFFPGHRESPLRRDLDVQECRRATVEQGLVQLSNLLNSKLFLTKFIHTLESQRTFSPRDRAYVASLLTVALHSKLEYFTDILKTLLNDLVEQYVAKNPKLMLRRTETVVEKLLTNWMSICLYAFLRDSAGESLYMLFRAIKHQVDKGPVDAVTGKAKYTLNDNRLLREDVEYKTLTLNVLMQGGGVNETQPLPSKVLDIDTITQVKEKLLDQVYKGTTFSHRPHTDSLDLEWRSGVAGHLILSDEDLTSVVQGNWKRLNTLQHYKVPDGATVALVPRHSKHIHHDNHDYVAGEKTPMLEDADEGGVRLWHLVKASEEPELPKHRRGSVRERERAKAIPEIYLTRLLSMKGTLQKFVDDLFTVILSTSRPVPLAVKYFFDLLDDQAQHHAITDPETIHIWKTNSLPLRFWINIVKNPQFIFDVQPSDHVDAVLTVISQTFMDSCTTAEHKLGRDSPINKLLYARDIPRYKQMVERYYADIRQTISASDQEMNSALAELSRNYSGELNYLVALHELYKYINKYYDQIIGALEEDSMAQKMQLGYRLQQVAAAVENKVTDL</sequence>
<dbReference type="Pfam" id="PF24317">
    <property type="entry name" value="PSI_Plexin-B"/>
    <property type="match status" value="1"/>
</dbReference>
<dbReference type="Pfam" id="PF01437">
    <property type="entry name" value="PSI"/>
    <property type="match status" value="1"/>
</dbReference>
<evidence type="ECO:0000256" key="11">
    <source>
        <dbReference type="ARBA" id="ARBA00023157"/>
    </source>
</evidence>
<dbReference type="GeneTree" id="ENSGT01150000286928"/>
<dbReference type="InterPro" id="IPR046800">
    <property type="entry name" value="Plexin_RBD"/>
</dbReference>
<evidence type="ECO:0000256" key="10">
    <source>
        <dbReference type="ARBA" id="ARBA00023136"/>
    </source>
</evidence>
<evidence type="ECO:0000256" key="12">
    <source>
        <dbReference type="ARBA" id="ARBA00023170"/>
    </source>
</evidence>
<dbReference type="Gene3D" id="3.10.20.90">
    <property type="entry name" value="Phosphatidylinositol 3-kinase Catalytic Subunit, Chain A, domain 1"/>
    <property type="match status" value="1"/>
</dbReference>
<dbReference type="GO" id="GO:0017154">
    <property type="term" value="F:semaphorin receptor activity"/>
    <property type="evidence" value="ECO:0007669"/>
    <property type="project" value="InterPro"/>
</dbReference>
<reference evidence="19" key="2">
    <citation type="submission" date="2025-09" db="UniProtKB">
        <authorList>
            <consortium name="Ensembl"/>
        </authorList>
    </citation>
    <scope>IDENTIFICATION</scope>
</reference>
<feature type="domain" description="Sema" evidence="18">
    <location>
        <begin position="1"/>
        <end position="468"/>
    </location>
</feature>
<dbReference type="SUPFAM" id="SSF81296">
    <property type="entry name" value="E set domains"/>
    <property type="match status" value="3"/>
</dbReference>
<dbReference type="FunFam" id="1.10.506.10:FF:000010">
    <property type="entry name" value="Plexin B1"/>
    <property type="match status" value="1"/>
</dbReference>
<proteinExistence type="inferred from homology"/>
<evidence type="ECO:0000259" key="18">
    <source>
        <dbReference type="PROSITE" id="PS51004"/>
    </source>
</evidence>
<dbReference type="FunFam" id="2.130.10.10:FF:000126">
    <property type="entry name" value="Plexin B1"/>
    <property type="match status" value="1"/>
</dbReference>
<dbReference type="CDD" id="cd12793">
    <property type="entry name" value="RasGAP_plexin_B1"/>
    <property type="match status" value="1"/>
</dbReference>
<keyword evidence="4" id="KW-0597">Phosphoprotein</keyword>
<dbReference type="PROSITE" id="PS51004">
    <property type="entry name" value="SEMA"/>
    <property type="match status" value="1"/>
</dbReference>
<comment type="caution">
    <text evidence="16">Lacks conserved residue(s) required for the propagation of feature annotation.</text>
</comment>
<dbReference type="Gene3D" id="2.60.40.10">
    <property type="entry name" value="Immunoglobulins"/>
    <property type="match status" value="3"/>
</dbReference>
<dbReference type="GO" id="GO:0050772">
    <property type="term" value="P:positive regulation of axonogenesis"/>
    <property type="evidence" value="ECO:0007669"/>
    <property type="project" value="TreeGrafter"/>
</dbReference>
<dbReference type="InterPro" id="IPR002909">
    <property type="entry name" value="IPT_dom"/>
</dbReference>
<keyword evidence="7" id="KW-0677">Repeat</keyword>
<keyword evidence="12" id="KW-0675">Receptor</keyword>
<organism evidence="19 20">
    <name type="scientific">Salmo trutta</name>
    <name type="common">Brown trout</name>
    <dbReference type="NCBI Taxonomy" id="8032"/>
    <lineage>
        <taxon>Eukaryota</taxon>
        <taxon>Metazoa</taxon>
        <taxon>Chordata</taxon>
        <taxon>Craniata</taxon>
        <taxon>Vertebrata</taxon>
        <taxon>Euteleostomi</taxon>
        <taxon>Actinopterygii</taxon>
        <taxon>Neopterygii</taxon>
        <taxon>Teleostei</taxon>
        <taxon>Protacanthopterygii</taxon>
        <taxon>Salmoniformes</taxon>
        <taxon>Salmonidae</taxon>
        <taxon>Salmoninae</taxon>
        <taxon>Salmo</taxon>
    </lineage>
</organism>
<dbReference type="InterPro" id="IPR008936">
    <property type="entry name" value="Rho_GTPase_activation_prot"/>
</dbReference>
<evidence type="ECO:0000256" key="15">
    <source>
        <dbReference type="ARBA" id="ARBA00070678"/>
    </source>
</evidence>
<dbReference type="PANTHER" id="PTHR22625:SF36">
    <property type="entry name" value="PLEXIN-B1"/>
    <property type="match status" value="1"/>
</dbReference>
<dbReference type="GO" id="GO:0007411">
    <property type="term" value="P:axon guidance"/>
    <property type="evidence" value="ECO:0007669"/>
    <property type="project" value="UniProtKB-ARBA"/>
</dbReference>
<dbReference type="InterPro" id="IPR057533">
    <property type="entry name" value="PSI_Plexin-B"/>
</dbReference>
<keyword evidence="10" id="KW-0472">Membrane</keyword>
<evidence type="ECO:0000256" key="2">
    <source>
        <dbReference type="ARBA" id="ARBA00010297"/>
    </source>
</evidence>
<dbReference type="InterPro" id="IPR013783">
    <property type="entry name" value="Ig-like_fold"/>
</dbReference>
<dbReference type="InterPro" id="IPR013548">
    <property type="entry name" value="Plexin_cytoplasmic_RasGAP_dom"/>
</dbReference>
<dbReference type="InterPro" id="IPR015943">
    <property type="entry name" value="WD40/YVTN_repeat-like_dom_sf"/>
</dbReference>
<dbReference type="InterPro" id="IPR014756">
    <property type="entry name" value="Ig_E-set"/>
</dbReference>
<evidence type="ECO:0000256" key="1">
    <source>
        <dbReference type="ARBA" id="ARBA00004251"/>
    </source>
</evidence>
<dbReference type="Pfam" id="PF24479">
    <property type="entry name" value="PSI_PlexinA-B"/>
    <property type="match status" value="1"/>
</dbReference>
<keyword evidence="8" id="KW-1133">Transmembrane helix</keyword>
<keyword evidence="20" id="KW-1185">Reference proteome</keyword>
<dbReference type="Pfam" id="PF17960">
    <property type="entry name" value="TIG_plexin"/>
    <property type="match status" value="1"/>
</dbReference>
<keyword evidence="3" id="KW-1003">Cell membrane</keyword>
<dbReference type="SUPFAM" id="SSF101912">
    <property type="entry name" value="Sema domain"/>
    <property type="match status" value="1"/>
</dbReference>
<dbReference type="Pfam" id="PF01403">
    <property type="entry name" value="Sema"/>
    <property type="match status" value="1"/>
</dbReference>
<comment type="subcellular location">
    <subcellularLocation>
        <location evidence="1">Cell membrane</location>
        <topology evidence="1">Single-pass type I membrane protein</topology>
    </subcellularLocation>
</comment>
<evidence type="ECO:0000313" key="20">
    <source>
        <dbReference type="Proteomes" id="UP000472277"/>
    </source>
</evidence>
<dbReference type="InterPro" id="IPR001627">
    <property type="entry name" value="Semap_dom"/>
</dbReference>
<evidence type="ECO:0000256" key="6">
    <source>
        <dbReference type="ARBA" id="ARBA00022729"/>
    </source>
</evidence>
<feature type="compositionally biased region" description="Pro residues" evidence="17">
    <location>
        <begin position="1341"/>
        <end position="1352"/>
    </location>
</feature>
<dbReference type="Pfam" id="PF18020">
    <property type="entry name" value="TIG_2"/>
    <property type="match status" value="1"/>
</dbReference>
<accession>A0A674F462</accession>
<dbReference type="InterPro" id="IPR036352">
    <property type="entry name" value="Semap_dom_sf"/>
</dbReference>
<dbReference type="InterPro" id="IPR041019">
    <property type="entry name" value="TIG1_plexin"/>
</dbReference>
<dbReference type="Pfam" id="PF01833">
    <property type="entry name" value="TIG"/>
    <property type="match status" value="2"/>
</dbReference>
<dbReference type="SUPFAM" id="SSF48350">
    <property type="entry name" value="GTPase activation domain, GAP"/>
    <property type="match status" value="1"/>
</dbReference>
<dbReference type="Gene3D" id="1.10.506.10">
    <property type="entry name" value="GTPase Activation - p120gap, domain 1"/>
    <property type="match status" value="1"/>
</dbReference>
<evidence type="ECO:0000256" key="17">
    <source>
        <dbReference type="SAM" id="MobiDB-lite"/>
    </source>
</evidence>
<evidence type="ECO:0000256" key="8">
    <source>
        <dbReference type="ARBA" id="ARBA00022989"/>
    </source>
</evidence>
<dbReference type="InterPro" id="IPR041362">
    <property type="entry name" value="TIG2_plexin"/>
</dbReference>
<dbReference type="FunFam" id="2.60.40.10:FF:000705">
    <property type="entry name" value="Plexin B1"/>
    <property type="match status" value="1"/>
</dbReference>
<feature type="region of interest" description="Disordered" evidence="17">
    <location>
        <begin position="61"/>
        <end position="84"/>
    </location>
</feature>
<dbReference type="GO" id="GO:0007162">
    <property type="term" value="P:negative regulation of cell adhesion"/>
    <property type="evidence" value="ECO:0007669"/>
    <property type="project" value="TreeGrafter"/>
</dbReference>
<dbReference type="GO" id="GO:0030334">
    <property type="term" value="P:regulation of cell migration"/>
    <property type="evidence" value="ECO:0007669"/>
    <property type="project" value="TreeGrafter"/>
</dbReference>
<dbReference type="Ensembl" id="ENSSTUT00000122747.1">
    <property type="protein sequence ID" value="ENSSTUP00000114710.1"/>
    <property type="gene ID" value="ENSSTUG00000049663.1"/>
</dbReference>
<keyword evidence="9" id="KW-0175">Coiled coil</keyword>
<dbReference type="SMART" id="SM00630">
    <property type="entry name" value="Sema"/>
    <property type="match status" value="1"/>
</dbReference>
<dbReference type="PANTHER" id="PTHR22625">
    <property type="entry name" value="PLEXIN"/>
    <property type="match status" value="1"/>
</dbReference>
<dbReference type="InterPro" id="IPR016201">
    <property type="entry name" value="PSI"/>
</dbReference>
<dbReference type="InterPro" id="IPR002165">
    <property type="entry name" value="Plexin_repeat"/>
</dbReference>
<dbReference type="FunFam" id="1.10.506.10:FF:000012">
    <property type="entry name" value="Plexin B1"/>
    <property type="match status" value="1"/>
</dbReference>
<dbReference type="FunFam" id="2.60.40.10:FF:000203">
    <property type="entry name" value="Plexin B2"/>
    <property type="match status" value="1"/>
</dbReference>
<dbReference type="GO" id="GO:0005886">
    <property type="term" value="C:plasma membrane"/>
    <property type="evidence" value="ECO:0007669"/>
    <property type="project" value="UniProtKB-SubCell"/>
</dbReference>
<evidence type="ECO:0000256" key="9">
    <source>
        <dbReference type="ARBA" id="ARBA00023054"/>
    </source>
</evidence>
<dbReference type="CDD" id="cd01180">
    <property type="entry name" value="IPT_plexin_repeat1"/>
    <property type="match status" value="1"/>
</dbReference>
<dbReference type="Pfam" id="PF20170">
    <property type="entry name" value="Plexin_RBD"/>
    <property type="match status" value="1"/>
</dbReference>
<comment type="function">
    <text evidence="14">Receptor for SEMA4D. Plays a role in GABAergic synapse development. Mediates SEMA4A- and SEMA4D-dependent inhibitory synapse development. Plays a role in RHOA activation and subsequent changes of the actin cytoskeleton. Plays a role in axon guidance, invasive growth and cell migration.</text>
</comment>
<dbReference type="SUPFAM" id="SSF103575">
    <property type="entry name" value="Plexin repeat"/>
    <property type="match status" value="1"/>
</dbReference>
<feature type="region of interest" description="Disordered" evidence="17">
    <location>
        <begin position="1341"/>
        <end position="1360"/>
    </location>
</feature>
<evidence type="ECO:0000256" key="4">
    <source>
        <dbReference type="ARBA" id="ARBA00022553"/>
    </source>
</evidence>
<name>A0A674F462_SALTR</name>
<reference evidence="19" key="1">
    <citation type="submission" date="2025-08" db="UniProtKB">
        <authorList>
            <consortium name="Ensembl"/>
        </authorList>
    </citation>
    <scope>IDENTIFICATION</scope>
</reference>
<dbReference type="Pfam" id="PF08337">
    <property type="entry name" value="Plexin_cytopl"/>
    <property type="match status" value="1"/>
</dbReference>
<protein>
    <recommendedName>
        <fullName evidence="15">Plexin-B1</fullName>
    </recommendedName>
</protein>
<keyword evidence="11" id="KW-1015">Disulfide bond</keyword>
<dbReference type="GO" id="GO:0008360">
    <property type="term" value="P:regulation of cell shape"/>
    <property type="evidence" value="ECO:0007669"/>
    <property type="project" value="UniProtKB-ARBA"/>
</dbReference>
<keyword evidence="6" id="KW-0732">Signal</keyword>
<dbReference type="GO" id="GO:0002116">
    <property type="term" value="C:semaphorin receptor complex"/>
    <property type="evidence" value="ECO:0007669"/>
    <property type="project" value="TreeGrafter"/>
</dbReference>
<keyword evidence="13" id="KW-0325">Glycoprotein</keyword>
<comment type="similarity">
    <text evidence="2">Belongs to the plexin family.</text>
</comment>
<dbReference type="Gene3D" id="2.130.10.10">
    <property type="entry name" value="YVTN repeat-like/Quinoprotein amine dehydrogenase"/>
    <property type="match status" value="1"/>
</dbReference>
<evidence type="ECO:0000256" key="13">
    <source>
        <dbReference type="ARBA" id="ARBA00023180"/>
    </source>
</evidence>
<dbReference type="FunFam" id="3.10.20.90:FF:000120">
    <property type="entry name" value="Plexin b1a"/>
    <property type="match status" value="1"/>
</dbReference>
<evidence type="ECO:0000256" key="7">
    <source>
        <dbReference type="ARBA" id="ARBA00022737"/>
    </source>
</evidence>
<evidence type="ECO:0000256" key="16">
    <source>
        <dbReference type="PROSITE-ProRule" id="PRU00352"/>
    </source>
</evidence>
<evidence type="ECO:0000256" key="14">
    <source>
        <dbReference type="ARBA" id="ARBA00057668"/>
    </source>
</evidence>
<keyword evidence="5" id="KW-0812">Transmembrane</keyword>